<comment type="caution">
    <text evidence="7">The sequence shown here is derived from an EMBL/GenBank/DDBJ whole genome shotgun (WGS) entry which is preliminary data.</text>
</comment>
<dbReference type="GO" id="GO:0051301">
    <property type="term" value="P:cell division"/>
    <property type="evidence" value="ECO:0007669"/>
    <property type="project" value="UniProtKB-KW"/>
</dbReference>
<dbReference type="InterPro" id="IPR004843">
    <property type="entry name" value="Calcineurin-like_PHP"/>
</dbReference>
<dbReference type="GO" id="GO:0006506">
    <property type="term" value="P:GPI anchor biosynthetic process"/>
    <property type="evidence" value="ECO:0007669"/>
    <property type="project" value="InterPro"/>
</dbReference>
<keyword evidence="2 5" id="KW-0812">Transmembrane</keyword>
<evidence type="ECO:0000256" key="5">
    <source>
        <dbReference type="SAM" id="Phobius"/>
    </source>
</evidence>
<dbReference type="InterPro" id="IPR033308">
    <property type="entry name" value="PGAP5/Cdc1/Ted1"/>
</dbReference>
<feature type="transmembrane region" description="Helical" evidence="5">
    <location>
        <begin position="20"/>
        <end position="37"/>
    </location>
</feature>
<keyword evidence="3 5" id="KW-1133">Transmembrane helix</keyword>
<dbReference type="GO" id="GO:0016787">
    <property type="term" value="F:hydrolase activity"/>
    <property type="evidence" value="ECO:0007669"/>
    <property type="project" value="InterPro"/>
</dbReference>
<dbReference type="PANTHER" id="PTHR13315:SF4">
    <property type="entry name" value="METALLOPHOSPHOESTERASE, ISOFORM E"/>
    <property type="match status" value="1"/>
</dbReference>
<feature type="transmembrane region" description="Helical" evidence="5">
    <location>
        <begin position="338"/>
        <end position="357"/>
    </location>
</feature>
<evidence type="ECO:0000256" key="4">
    <source>
        <dbReference type="ARBA" id="ARBA00023136"/>
    </source>
</evidence>
<name>A0A2T0FMA6_9ASCO</name>
<comment type="subcellular location">
    <subcellularLocation>
        <location evidence="1">Membrane</location>
        <topology evidence="1">Multi-pass membrane protein</topology>
    </subcellularLocation>
</comment>
<dbReference type="Proteomes" id="UP000238350">
    <property type="component" value="Unassembled WGS sequence"/>
</dbReference>
<evidence type="ECO:0000256" key="1">
    <source>
        <dbReference type="ARBA" id="ARBA00004141"/>
    </source>
</evidence>
<dbReference type="STRING" id="45607.A0A2T0FMA6"/>
<dbReference type="SUPFAM" id="SSF56300">
    <property type="entry name" value="Metallo-dependent phosphatases"/>
    <property type="match status" value="1"/>
</dbReference>
<keyword evidence="8" id="KW-1185">Reference proteome</keyword>
<evidence type="ECO:0000256" key="2">
    <source>
        <dbReference type="ARBA" id="ARBA00022692"/>
    </source>
</evidence>
<dbReference type="PANTHER" id="PTHR13315">
    <property type="entry name" value="METALLO PHOSPHOESTERASE RELATED"/>
    <property type="match status" value="1"/>
</dbReference>
<dbReference type="OrthoDB" id="5977743at2759"/>
<dbReference type="Pfam" id="PF00149">
    <property type="entry name" value="Metallophos"/>
    <property type="match status" value="1"/>
</dbReference>
<proteinExistence type="predicted"/>
<dbReference type="GeneID" id="36517489"/>
<keyword evidence="4 5" id="KW-0472">Membrane</keyword>
<dbReference type="EMBL" id="NDIQ01000022">
    <property type="protein sequence ID" value="PRT56121.1"/>
    <property type="molecule type" value="Genomic_DNA"/>
</dbReference>
<feature type="domain" description="Calcineurin-like phosphoesterase" evidence="6">
    <location>
        <begin position="56"/>
        <end position="284"/>
    </location>
</feature>
<evidence type="ECO:0000313" key="8">
    <source>
        <dbReference type="Proteomes" id="UP000238350"/>
    </source>
</evidence>
<dbReference type="Gene3D" id="3.60.21.10">
    <property type="match status" value="1"/>
</dbReference>
<evidence type="ECO:0000313" key="7">
    <source>
        <dbReference type="EMBL" id="PRT56121.1"/>
    </source>
</evidence>
<reference evidence="7 8" key="1">
    <citation type="submission" date="2017-04" db="EMBL/GenBank/DDBJ databases">
        <title>Genome sequencing of [Candida] sorbophila.</title>
        <authorList>
            <person name="Ahn J.O."/>
        </authorList>
    </citation>
    <scope>NUCLEOTIDE SEQUENCE [LARGE SCALE GENOMIC DNA]</scope>
    <source>
        <strain evidence="7 8">DS02</strain>
    </source>
</reference>
<dbReference type="GO" id="GO:0016020">
    <property type="term" value="C:membrane"/>
    <property type="evidence" value="ECO:0007669"/>
    <property type="project" value="UniProtKB-SubCell"/>
</dbReference>
<dbReference type="InterPro" id="IPR029052">
    <property type="entry name" value="Metallo-depent_PP-like"/>
</dbReference>
<dbReference type="RefSeq" id="XP_024666066.1">
    <property type="nucleotide sequence ID" value="XM_024810298.1"/>
</dbReference>
<evidence type="ECO:0000259" key="6">
    <source>
        <dbReference type="Pfam" id="PF00149"/>
    </source>
</evidence>
<accession>A0A2T0FMA6</accession>
<sequence>MKLLTRLRLKVFGDKRSLPIAVLAGLWIALVFYAEWYRPLARLRACNWNDSLDATRVLLLADPQLIDYNTYPGRSRWLLKLSQTIVDRYLAKNWRAMHKVLDPDTVVFLGDLFDGGREWENDVWLDEYERWNNIYPQKPGIRTYMNLPGNHDIGFGDTVVPAALDRFRAYFGEPSSHHEIGGYTIVFLDTISMSNTKSPFIYNPPREFLGNLSTTTNPNLPRILFTHVPLFRPPGSDCGKHRESQMDLPYSKGYQYVTQTSPELTEFILTQVQPQAVFSGDDHDACHVLHKYGTKSADEFTVKSCSMAMGIDRPGVQLLSLNGSNGYTTSICLLAHPFAPFIYYTLAAIASMLLLAVRHWPTRNYLPVAEKKVQPLTKYAVVKSMAPETLVLAASWLAAQIYISRWIYSSM</sequence>
<gene>
    <name evidence="7" type="ORF">B9G98_03741</name>
</gene>
<dbReference type="GO" id="GO:0005783">
    <property type="term" value="C:endoplasmic reticulum"/>
    <property type="evidence" value="ECO:0007669"/>
    <property type="project" value="TreeGrafter"/>
</dbReference>
<keyword evidence="7" id="KW-0132">Cell division</keyword>
<dbReference type="AlphaFoldDB" id="A0A2T0FMA6"/>
<protein>
    <submittedName>
        <fullName evidence="7">Cell division control protein 1</fullName>
    </submittedName>
</protein>
<evidence type="ECO:0000256" key="3">
    <source>
        <dbReference type="ARBA" id="ARBA00022989"/>
    </source>
</evidence>
<keyword evidence="7" id="KW-0131">Cell cycle</keyword>
<organism evidence="7 8">
    <name type="scientific">Wickerhamiella sorbophila</name>
    <dbReference type="NCBI Taxonomy" id="45607"/>
    <lineage>
        <taxon>Eukaryota</taxon>
        <taxon>Fungi</taxon>
        <taxon>Dikarya</taxon>
        <taxon>Ascomycota</taxon>
        <taxon>Saccharomycotina</taxon>
        <taxon>Dipodascomycetes</taxon>
        <taxon>Dipodascales</taxon>
        <taxon>Trichomonascaceae</taxon>
        <taxon>Wickerhamiella</taxon>
    </lineage>
</organism>